<name>A0A811YRY4_NYCPR</name>
<dbReference type="PANTHER" id="PTHR23179">
    <property type="entry name" value="T-CELL ACTIVATION RHO GTPASE ACTIVATING PROTEIN-RELATED"/>
    <property type="match status" value="1"/>
</dbReference>
<dbReference type="EMBL" id="CAJHUB010000688">
    <property type="protein sequence ID" value="CAD7679163.1"/>
    <property type="molecule type" value="Genomic_DNA"/>
</dbReference>
<keyword evidence="2" id="KW-1185">Reference proteome</keyword>
<dbReference type="InterPro" id="IPR008936">
    <property type="entry name" value="Rho_GTPase_activation_prot"/>
</dbReference>
<proteinExistence type="predicted"/>
<dbReference type="SUPFAM" id="SSF48350">
    <property type="entry name" value="GTPase activation domain, GAP"/>
    <property type="match status" value="1"/>
</dbReference>
<protein>
    <submittedName>
        <fullName evidence="1">(raccoon dog) hypothetical protein</fullName>
    </submittedName>
</protein>
<dbReference type="Gene3D" id="1.10.555.10">
    <property type="entry name" value="Rho GTPase activation protein"/>
    <property type="match status" value="1"/>
</dbReference>
<dbReference type="Proteomes" id="UP000645828">
    <property type="component" value="Unassembled WGS sequence"/>
</dbReference>
<reference evidence="1" key="1">
    <citation type="submission" date="2020-12" db="EMBL/GenBank/DDBJ databases">
        <authorList>
            <consortium name="Molecular Ecology Group"/>
        </authorList>
    </citation>
    <scope>NUCLEOTIDE SEQUENCE</scope>
    <source>
        <strain evidence="1">TBG_1078</strain>
    </source>
</reference>
<organism evidence="1 2">
    <name type="scientific">Nyctereutes procyonoides</name>
    <name type="common">Raccoon dog</name>
    <name type="synonym">Canis procyonoides</name>
    <dbReference type="NCBI Taxonomy" id="34880"/>
    <lineage>
        <taxon>Eukaryota</taxon>
        <taxon>Metazoa</taxon>
        <taxon>Chordata</taxon>
        <taxon>Craniata</taxon>
        <taxon>Vertebrata</taxon>
        <taxon>Euteleostomi</taxon>
        <taxon>Mammalia</taxon>
        <taxon>Eutheria</taxon>
        <taxon>Laurasiatheria</taxon>
        <taxon>Carnivora</taxon>
        <taxon>Caniformia</taxon>
        <taxon>Canidae</taxon>
        <taxon>Nyctereutes</taxon>
    </lineage>
</organism>
<dbReference type="PANTHER" id="PTHR23179:SF37">
    <property type="entry name" value="1700006A11RIK PROTEIN"/>
    <property type="match status" value="1"/>
</dbReference>
<evidence type="ECO:0000313" key="2">
    <source>
        <dbReference type="Proteomes" id="UP000645828"/>
    </source>
</evidence>
<comment type="caution">
    <text evidence="1">The sequence shown here is derived from an EMBL/GenBank/DDBJ whole genome shotgun (WGS) entry which is preliminary data.</text>
</comment>
<evidence type="ECO:0000313" key="1">
    <source>
        <dbReference type="EMBL" id="CAD7679163.1"/>
    </source>
</evidence>
<sequence length="131" mass="14458">MVKISLSELKNTNLPSSLDSDQKTKESVLSETRPFATALALARTTSAQLSHCLQNRDSSLEFPSCDIGIFKKSAGIKSCRILKQKLNSGDRVNLDSESVLVVASVLKQCLLYFSVILSMLVEWANKYSEDL</sequence>
<gene>
    <name evidence="1" type="ORF">NYPRO_LOCUS11962</name>
</gene>
<dbReference type="AlphaFoldDB" id="A0A811YRY4"/>
<dbReference type="GO" id="GO:0005096">
    <property type="term" value="F:GTPase activator activity"/>
    <property type="evidence" value="ECO:0007669"/>
    <property type="project" value="TreeGrafter"/>
</dbReference>
<accession>A0A811YRY4</accession>